<keyword evidence="2 14" id="KW-0436">Ligase</keyword>
<keyword evidence="3" id="KW-0132">Cell division</keyword>
<dbReference type="PANTHER" id="PTHR43024:SF1">
    <property type="entry name" value="UDP-N-ACETYLMURAMOYL-TRIPEPTIDE--D-ALANYL-D-ALANINE LIGASE"/>
    <property type="match status" value="1"/>
</dbReference>
<keyword evidence="4" id="KW-0547">Nucleotide-binding</keyword>
<feature type="domain" description="Mur ligase C-terminal" evidence="12">
    <location>
        <begin position="325"/>
        <end position="447"/>
    </location>
</feature>
<dbReference type="GO" id="GO:0009252">
    <property type="term" value="P:peptidoglycan biosynthetic process"/>
    <property type="evidence" value="ECO:0007669"/>
    <property type="project" value="UniProtKB-KW"/>
</dbReference>
<sequence length="465" mass="48993">MPAFQPDRLAEWARGTWTSRPSGALTGFSADSRRIGAGECFVALRTDRRDGHDFLRSAMEAGARAAIVSRADPSVSLPQLVVEDPLAALQAIARAHRLAFGGRVVGISGSCGKTSTKELLALLLGGQEGGVLSTEGNLNNHLGVPLTLTRIDPVRHRFAVVEAGISAEGDMDSLAAMIEPDVAIITLVAEAHLKDLGSLEGVAREKAKLPRAVRAAGMAVFPRQCADLPAFGELGVDRMILEPADVIRPAVPPKDVVYFTVTQREETTAIAIAYGPPPPLVFTLRRVSPGMAQNVALAICSALWLGVSPATIQERIGGWGPAHWRGEVLRDGGRLLYVDCYNANPASMRDALANFRDLASAAGPSLYLLGCMEELGPEAPAYHRGVGRSLTLRPGDLAVLVGSEAASLRDGLLEAGAEPDQVRVISDAAQAAPMVAGWTGSVFVKGSRKYRLETALEGAAAEAAH</sequence>
<keyword evidence="6" id="KW-0133">Cell shape</keyword>
<dbReference type="Pfam" id="PF08245">
    <property type="entry name" value="Mur_ligase_M"/>
    <property type="match status" value="1"/>
</dbReference>
<dbReference type="Pfam" id="PF01225">
    <property type="entry name" value="Mur_ligase"/>
    <property type="match status" value="1"/>
</dbReference>
<dbReference type="InterPro" id="IPR013221">
    <property type="entry name" value="Mur_ligase_cen"/>
</dbReference>
<dbReference type="Gene3D" id="3.40.1190.10">
    <property type="entry name" value="Mur-like, catalytic domain"/>
    <property type="match status" value="1"/>
</dbReference>
<evidence type="ECO:0000256" key="10">
    <source>
        <dbReference type="ARBA" id="ARBA00031461"/>
    </source>
</evidence>
<evidence type="ECO:0000259" key="11">
    <source>
        <dbReference type="Pfam" id="PF01225"/>
    </source>
</evidence>
<evidence type="ECO:0000256" key="9">
    <source>
        <dbReference type="ARBA" id="ARBA00023316"/>
    </source>
</evidence>
<evidence type="ECO:0000259" key="12">
    <source>
        <dbReference type="Pfam" id="PF02875"/>
    </source>
</evidence>
<dbReference type="GO" id="GO:0051301">
    <property type="term" value="P:cell division"/>
    <property type="evidence" value="ECO:0007669"/>
    <property type="project" value="UniProtKB-KW"/>
</dbReference>
<dbReference type="GO" id="GO:0008360">
    <property type="term" value="P:regulation of cell shape"/>
    <property type="evidence" value="ECO:0007669"/>
    <property type="project" value="UniProtKB-KW"/>
</dbReference>
<proteinExistence type="predicted"/>
<dbReference type="AlphaFoldDB" id="A0A1J5TCE0"/>
<dbReference type="EMBL" id="MLJW01000002">
    <property type="protein sequence ID" value="OIR18561.1"/>
    <property type="molecule type" value="Genomic_DNA"/>
</dbReference>
<evidence type="ECO:0000256" key="8">
    <source>
        <dbReference type="ARBA" id="ARBA00023306"/>
    </source>
</evidence>
<evidence type="ECO:0000256" key="1">
    <source>
        <dbReference type="ARBA" id="ARBA00022490"/>
    </source>
</evidence>
<evidence type="ECO:0000313" key="14">
    <source>
        <dbReference type="EMBL" id="OIR18561.1"/>
    </source>
</evidence>
<gene>
    <name evidence="14" type="primary">murF_2</name>
    <name evidence="14" type="ORF">GALL_08980</name>
</gene>
<dbReference type="SUPFAM" id="SSF63418">
    <property type="entry name" value="MurE/MurF N-terminal domain"/>
    <property type="match status" value="1"/>
</dbReference>
<feature type="domain" description="Mur ligase central" evidence="13">
    <location>
        <begin position="107"/>
        <end position="224"/>
    </location>
</feature>
<reference evidence="14" key="1">
    <citation type="submission" date="2016-10" db="EMBL/GenBank/DDBJ databases">
        <title>Sequence of Gallionella enrichment culture.</title>
        <authorList>
            <person name="Poehlein A."/>
            <person name="Muehling M."/>
            <person name="Daniel R."/>
        </authorList>
    </citation>
    <scope>NUCLEOTIDE SEQUENCE</scope>
</reference>
<organism evidence="14">
    <name type="scientific">mine drainage metagenome</name>
    <dbReference type="NCBI Taxonomy" id="410659"/>
    <lineage>
        <taxon>unclassified sequences</taxon>
        <taxon>metagenomes</taxon>
        <taxon>ecological metagenomes</taxon>
    </lineage>
</organism>
<name>A0A1J5TCE0_9ZZZZ</name>
<evidence type="ECO:0000256" key="4">
    <source>
        <dbReference type="ARBA" id="ARBA00022741"/>
    </source>
</evidence>
<protein>
    <recommendedName>
        <fullName evidence="10">UDP-MurNAc-pentapeptide synthetase</fullName>
    </recommendedName>
</protein>
<dbReference type="NCBIfam" id="TIGR01143">
    <property type="entry name" value="murF"/>
    <property type="match status" value="1"/>
</dbReference>
<evidence type="ECO:0000256" key="3">
    <source>
        <dbReference type="ARBA" id="ARBA00022618"/>
    </source>
</evidence>
<dbReference type="Pfam" id="PF02875">
    <property type="entry name" value="Mur_ligase_C"/>
    <property type="match status" value="1"/>
</dbReference>
<dbReference type="InterPro" id="IPR051046">
    <property type="entry name" value="MurCDEF_CellWall_CoF430Synth"/>
</dbReference>
<dbReference type="PANTHER" id="PTHR43024">
    <property type="entry name" value="UDP-N-ACETYLMURAMOYL-TRIPEPTIDE--D-ALANYL-D-ALANINE LIGASE"/>
    <property type="match status" value="1"/>
</dbReference>
<accession>A0A1J5TCE0</accession>
<dbReference type="GO" id="GO:0071555">
    <property type="term" value="P:cell wall organization"/>
    <property type="evidence" value="ECO:0007669"/>
    <property type="project" value="UniProtKB-KW"/>
</dbReference>
<dbReference type="InterPro" id="IPR036565">
    <property type="entry name" value="Mur-like_cat_sf"/>
</dbReference>
<evidence type="ECO:0000256" key="7">
    <source>
        <dbReference type="ARBA" id="ARBA00022984"/>
    </source>
</evidence>
<dbReference type="Gene3D" id="3.40.1390.10">
    <property type="entry name" value="MurE/MurF, N-terminal domain"/>
    <property type="match status" value="1"/>
</dbReference>
<dbReference type="Gene3D" id="3.90.190.20">
    <property type="entry name" value="Mur ligase, C-terminal domain"/>
    <property type="match status" value="1"/>
</dbReference>
<comment type="caution">
    <text evidence="14">The sequence shown here is derived from an EMBL/GenBank/DDBJ whole genome shotgun (WGS) entry which is preliminary data.</text>
</comment>
<dbReference type="GO" id="GO:0005524">
    <property type="term" value="F:ATP binding"/>
    <property type="evidence" value="ECO:0007669"/>
    <property type="project" value="UniProtKB-KW"/>
</dbReference>
<dbReference type="SUPFAM" id="SSF53623">
    <property type="entry name" value="MurD-like peptide ligases, catalytic domain"/>
    <property type="match status" value="1"/>
</dbReference>
<evidence type="ECO:0000256" key="5">
    <source>
        <dbReference type="ARBA" id="ARBA00022840"/>
    </source>
</evidence>
<dbReference type="InterPro" id="IPR035911">
    <property type="entry name" value="MurE/MurF_N"/>
</dbReference>
<dbReference type="InterPro" id="IPR036615">
    <property type="entry name" value="Mur_ligase_C_dom_sf"/>
</dbReference>
<dbReference type="InterPro" id="IPR005863">
    <property type="entry name" value="UDP-N-AcMur_synth"/>
</dbReference>
<keyword evidence="1" id="KW-0963">Cytoplasm</keyword>
<evidence type="ECO:0000259" key="13">
    <source>
        <dbReference type="Pfam" id="PF08245"/>
    </source>
</evidence>
<evidence type="ECO:0000256" key="2">
    <source>
        <dbReference type="ARBA" id="ARBA00022598"/>
    </source>
</evidence>
<keyword evidence="8" id="KW-0131">Cell cycle</keyword>
<evidence type="ECO:0000256" key="6">
    <source>
        <dbReference type="ARBA" id="ARBA00022960"/>
    </source>
</evidence>
<dbReference type="GO" id="GO:0047480">
    <property type="term" value="F:UDP-N-acetylmuramoyl-tripeptide-D-alanyl-D-alanine ligase activity"/>
    <property type="evidence" value="ECO:0007669"/>
    <property type="project" value="InterPro"/>
</dbReference>
<keyword evidence="5" id="KW-0067">ATP-binding</keyword>
<feature type="domain" description="Mur ligase N-terminal catalytic" evidence="11">
    <location>
        <begin position="27"/>
        <end position="96"/>
    </location>
</feature>
<keyword evidence="9" id="KW-0961">Cell wall biogenesis/degradation</keyword>
<dbReference type="InterPro" id="IPR000713">
    <property type="entry name" value="Mur_ligase_N"/>
</dbReference>
<keyword evidence="7" id="KW-0573">Peptidoglycan synthesis</keyword>
<dbReference type="SUPFAM" id="SSF53244">
    <property type="entry name" value="MurD-like peptide ligases, peptide-binding domain"/>
    <property type="match status" value="1"/>
</dbReference>
<dbReference type="InterPro" id="IPR004101">
    <property type="entry name" value="Mur_ligase_C"/>
</dbReference>